<keyword evidence="2" id="KW-0812">Transmembrane</keyword>
<evidence type="ECO:0000313" key="3">
    <source>
        <dbReference type="EMBL" id="MFD1321450.1"/>
    </source>
</evidence>
<dbReference type="EMBL" id="JBHTMP010000012">
    <property type="protein sequence ID" value="MFD1321450.1"/>
    <property type="molecule type" value="Genomic_DNA"/>
</dbReference>
<dbReference type="InterPro" id="IPR009339">
    <property type="entry name" value="DUF998"/>
</dbReference>
<feature type="transmembrane region" description="Helical" evidence="2">
    <location>
        <begin position="168"/>
        <end position="186"/>
    </location>
</feature>
<feature type="transmembrane region" description="Helical" evidence="2">
    <location>
        <begin position="206"/>
        <end position="223"/>
    </location>
</feature>
<keyword evidence="2" id="KW-0472">Membrane</keyword>
<feature type="transmembrane region" description="Helical" evidence="2">
    <location>
        <begin position="138"/>
        <end position="161"/>
    </location>
</feature>
<dbReference type="Pfam" id="PF06197">
    <property type="entry name" value="DUF998"/>
    <property type="match status" value="1"/>
</dbReference>
<reference evidence="4" key="1">
    <citation type="journal article" date="2019" name="Int. J. Syst. Evol. Microbiol.">
        <title>The Global Catalogue of Microorganisms (GCM) 10K type strain sequencing project: providing services to taxonomists for standard genome sequencing and annotation.</title>
        <authorList>
            <consortium name="The Broad Institute Genomics Platform"/>
            <consortium name="The Broad Institute Genome Sequencing Center for Infectious Disease"/>
            <person name="Wu L."/>
            <person name="Ma J."/>
        </authorList>
    </citation>
    <scope>NUCLEOTIDE SEQUENCE [LARGE SCALE GENOMIC DNA]</scope>
    <source>
        <strain evidence="4">JCM 31037</strain>
    </source>
</reference>
<comment type="caution">
    <text evidence="3">The sequence shown here is derived from an EMBL/GenBank/DDBJ whole genome shotgun (WGS) entry which is preliminary data.</text>
</comment>
<evidence type="ECO:0000313" key="4">
    <source>
        <dbReference type="Proteomes" id="UP001597260"/>
    </source>
</evidence>
<protein>
    <submittedName>
        <fullName evidence="3">DUF998 domain-containing protein</fullName>
    </submittedName>
</protein>
<keyword evidence="2" id="KW-1133">Transmembrane helix</keyword>
<feature type="compositionally biased region" description="Polar residues" evidence="1">
    <location>
        <begin position="253"/>
        <end position="270"/>
    </location>
</feature>
<evidence type="ECO:0000256" key="1">
    <source>
        <dbReference type="SAM" id="MobiDB-lite"/>
    </source>
</evidence>
<feature type="transmembrane region" description="Helical" evidence="2">
    <location>
        <begin position="106"/>
        <end position="126"/>
    </location>
</feature>
<gene>
    <name evidence="3" type="ORF">ACFQ4H_10160</name>
</gene>
<organism evidence="3 4">
    <name type="scientific">Micromonospora sonneratiae</name>
    <dbReference type="NCBI Taxonomy" id="1184706"/>
    <lineage>
        <taxon>Bacteria</taxon>
        <taxon>Bacillati</taxon>
        <taxon>Actinomycetota</taxon>
        <taxon>Actinomycetes</taxon>
        <taxon>Micromonosporales</taxon>
        <taxon>Micromonosporaceae</taxon>
        <taxon>Micromonospora</taxon>
    </lineage>
</organism>
<dbReference type="RefSeq" id="WP_377569534.1">
    <property type="nucleotide sequence ID" value="NZ_JBHTMP010000012.1"/>
</dbReference>
<sequence length="270" mass="28356">MSGTIDRASEPTRHPLPQTHRRSATDNGLLICGVLSPLVYAVTTIVASARWEGYSSTAQTISELFAIDAPARPLVVPLLLAHGVLLIAFAFGVWRTASGKRTLRTTAGLLIANGVVGLVAPVFFPIHLRGVEPTLTDTMHAVVTGLIVVLILLAVGFAAGAFGRIFRFYSLVTLVALLGFGALAGLDGPELAANEPTPWLGVFERINIGGYLLWLLVLAVALLRRPTQNPPGQPASAHVGPTGPTSAHPGKGSQISPGKSRLSTRPTSQM</sequence>
<feature type="region of interest" description="Disordered" evidence="1">
    <location>
        <begin position="1"/>
        <end position="22"/>
    </location>
</feature>
<feature type="region of interest" description="Disordered" evidence="1">
    <location>
        <begin position="229"/>
        <end position="270"/>
    </location>
</feature>
<dbReference type="Proteomes" id="UP001597260">
    <property type="component" value="Unassembled WGS sequence"/>
</dbReference>
<name>A0ABW3YC76_9ACTN</name>
<feature type="transmembrane region" description="Helical" evidence="2">
    <location>
        <begin position="28"/>
        <end position="51"/>
    </location>
</feature>
<proteinExistence type="predicted"/>
<evidence type="ECO:0000256" key="2">
    <source>
        <dbReference type="SAM" id="Phobius"/>
    </source>
</evidence>
<keyword evidence="4" id="KW-1185">Reference proteome</keyword>
<feature type="transmembrane region" description="Helical" evidence="2">
    <location>
        <begin position="71"/>
        <end position="94"/>
    </location>
</feature>
<accession>A0ABW3YC76</accession>